<dbReference type="AlphaFoldDB" id="A0A1H1HNH5"/>
<organism evidence="2 3">
    <name type="scientific">Natronobacterium texcoconense</name>
    <dbReference type="NCBI Taxonomy" id="1095778"/>
    <lineage>
        <taxon>Archaea</taxon>
        <taxon>Methanobacteriati</taxon>
        <taxon>Methanobacteriota</taxon>
        <taxon>Stenosarchaea group</taxon>
        <taxon>Halobacteria</taxon>
        <taxon>Halobacteriales</taxon>
        <taxon>Natrialbaceae</taxon>
        <taxon>Natronobacterium</taxon>
    </lineage>
</organism>
<gene>
    <name evidence="2" type="ORF">SAMN04489842_2884</name>
</gene>
<evidence type="ECO:0000313" key="3">
    <source>
        <dbReference type="Proteomes" id="UP000198848"/>
    </source>
</evidence>
<name>A0A1H1HNH5_NATTX</name>
<feature type="transmembrane region" description="Helical" evidence="1">
    <location>
        <begin position="19"/>
        <end position="41"/>
    </location>
</feature>
<feature type="transmembrane region" description="Helical" evidence="1">
    <location>
        <begin position="47"/>
        <end position="68"/>
    </location>
</feature>
<dbReference type="Proteomes" id="UP000198848">
    <property type="component" value="Unassembled WGS sequence"/>
</dbReference>
<keyword evidence="3" id="KW-1185">Reference proteome</keyword>
<proteinExistence type="predicted"/>
<keyword evidence="1" id="KW-0812">Transmembrane</keyword>
<reference evidence="3" key="1">
    <citation type="submission" date="2016-10" db="EMBL/GenBank/DDBJ databases">
        <authorList>
            <person name="Varghese N."/>
            <person name="Submissions S."/>
        </authorList>
    </citation>
    <scope>NUCLEOTIDE SEQUENCE [LARGE SCALE GENOMIC DNA]</scope>
    <source>
        <strain evidence="3">DSM 24767</strain>
    </source>
</reference>
<keyword evidence="1" id="KW-0472">Membrane</keyword>
<accession>A0A1H1HNH5</accession>
<dbReference type="EMBL" id="FNLC01000003">
    <property type="protein sequence ID" value="SDR26616.1"/>
    <property type="molecule type" value="Genomic_DNA"/>
</dbReference>
<evidence type="ECO:0000313" key="2">
    <source>
        <dbReference type="EMBL" id="SDR26616.1"/>
    </source>
</evidence>
<dbReference type="STRING" id="1095778.SAMN04489842_2884"/>
<evidence type="ECO:0000256" key="1">
    <source>
        <dbReference type="SAM" id="Phobius"/>
    </source>
</evidence>
<sequence>MGEPQGATKSMTGKKSYDIFAAIVAGAVGLVPIAALLGFSVDGYISILPEIIVMALIIGLVTMFVGMFGRLL</sequence>
<protein>
    <submittedName>
        <fullName evidence="2">Uncharacterized protein</fullName>
    </submittedName>
</protein>
<keyword evidence="1" id="KW-1133">Transmembrane helix</keyword>